<feature type="domain" description="Rho-GAP" evidence="3">
    <location>
        <begin position="317"/>
        <end position="508"/>
    </location>
</feature>
<feature type="region of interest" description="Disordered" evidence="2">
    <location>
        <begin position="536"/>
        <end position="605"/>
    </location>
</feature>
<evidence type="ECO:0000313" key="4">
    <source>
        <dbReference type="EMBL" id="CDW46479.1"/>
    </source>
</evidence>
<dbReference type="InterPro" id="IPR000198">
    <property type="entry name" value="RhoGAP_dom"/>
</dbReference>
<dbReference type="OMA" id="HESEMEM"/>
<organism evidence="4">
    <name type="scientific">Lepeophtheirus salmonis</name>
    <name type="common">Salmon louse</name>
    <name type="synonym">Caligus salmonis</name>
    <dbReference type="NCBI Taxonomy" id="72036"/>
    <lineage>
        <taxon>Eukaryota</taxon>
        <taxon>Metazoa</taxon>
        <taxon>Ecdysozoa</taxon>
        <taxon>Arthropoda</taxon>
        <taxon>Crustacea</taxon>
        <taxon>Multicrustacea</taxon>
        <taxon>Hexanauplia</taxon>
        <taxon>Copepoda</taxon>
        <taxon>Siphonostomatoida</taxon>
        <taxon>Caligidae</taxon>
        <taxon>Lepeophtheirus</taxon>
    </lineage>
</organism>
<evidence type="ECO:0000259" key="3">
    <source>
        <dbReference type="PROSITE" id="PS50238"/>
    </source>
</evidence>
<dbReference type="GO" id="GO:0005096">
    <property type="term" value="F:GTPase activator activity"/>
    <property type="evidence" value="ECO:0007669"/>
    <property type="project" value="UniProtKB-KW"/>
</dbReference>
<feature type="compositionally biased region" description="Polar residues" evidence="2">
    <location>
        <begin position="545"/>
        <end position="554"/>
    </location>
</feature>
<dbReference type="InterPro" id="IPR047165">
    <property type="entry name" value="RHG17/44/SH3BP1-like"/>
</dbReference>
<sequence>MNFNWLKPQEVLNDDYAITAETRLMALKKAGKMIKKSVEESLRTNTSRSSVKKEDDLEAKKRRAGEHIHGENLASACQVLTEVKTAQNLTSPLQTIVEHYANLEKTVAHMLAVHESEMEMLILGNTPLFKLVSDEIPVYTANKKDLEHLAKKNVSANNLLEKELRRLEKMEQQRKDQLEQQQQQNSTTTTGGTNGDTNNANPPNVSSTGETEESSGSSSTTPEAIEDTGSILAQREKTEKLLYEKEVLEKDLGIEEAKVTSQLLTLTSRENRYAVTVYNLMRLKKGFYENAFKTIEAELPNMERILLETSQRPVFGERLSDHLRSTGRTIALPIHLSVHNLLRFGLEEEGLFRISPKQIKLDKYKAQLDANIGVSLDEEDSHLQAGLLKCYLRELPEPLLTTVEDFSPEEIYMAWMEAAASKAKDRKIRHFQIVLGELTKQAYDNIQFLIKFLSLLSKESGSTKMNSKNLAIVLGPNLLSRCPMVDQGKLDSVISIMVTLIEHYDEIFPNDIQLDQYDEDLDTFKESNSTLVPLSQSLKLPSSQNNEQQLSPGMSQKRRQSFRTFRKNIMAKLSPPSNPSNANGPSLSPSLNHKPIVIEKDPNSI</sequence>
<accession>A0A0K2V7M6</accession>
<dbReference type="SMART" id="SM00324">
    <property type="entry name" value="RhoGAP"/>
    <property type="match status" value="1"/>
</dbReference>
<proteinExistence type="predicted"/>
<name>A0A0K2V7M6_LEPSM</name>
<feature type="compositionally biased region" description="Low complexity" evidence="2">
    <location>
        <begin position="573"/>
        <end position="592"/>
    </location>
</feature>
<dbReference type="Gene3D" id="1.10.555.10">
    <property type="entry name" value="Rho GTPase activation protein"/>
    <property type="match status" value="1"/>
</dbReference>
<dbReference type="GO" id="GO:0032956">
    <property type="term" value="P:regulation of actin cytoskeleton organization"/>
    <property type="evidence" value="ECO:0007669"/>
    <property type="project" value="TreeGrafter"/>
</dbReference>
<dbReference type="PANTHER" id="PTHR14130">
    <property type="entry name" value="3BP-1 RELATED RHOGAP"/>
    <property type="match status" value="1"/>
</dbReference>
<feature type="compositionally biased region" description="Low complexity" evidence="2">
    <location>
        <begin position="180"/>
        <end position="221"/>
    </location>
</feature>
<dbReference type="AlphaFoldDB" id="A0A0K2V7M6"/>
<dbReference type="Pfam" id="PF00620">
    <property type="entry name" value="RhoGAP"/>
    <property type="match status" value="1"/>
</dbReference>
<feature type="region of interest" description="Disordered" evidence="2">
    <location>
        <begin position="170"/>
        <end position="232"/>
    </location>
</feature>
<dbReference type="GO" id="GO:0035020">
    <property type="term" value="P:regulation of Rac protein signal transduction"/>
    <property type="evidence" value="ECO:0007669"/>
    <property type="project" value="TreeGrafter"/>
</dbReference>
<feature type="compositionally biased region" description="Basic residues" evidence="2">
    <location>
        <begin position="556"/>
        <end position="566"/>
    </location>
</feature>
<feature type="region of interest" description="Disordered" evidence="2">
    <location>
        <begin position="39"/>
        <end position="64"/>
    </location>
</feature>
<dbReference type="GO" id="GO:0007165">
    <property type="term" value="P:signal transduction"/>
    <property type="evidence" value="ECO:0007669"/>
    <property type="project" value="InterPro"/>
</dbReference>
<dbReference type="PROSITE" id="PS50238">
    <property type="entry name" value="RHOGAP"/>
    <property type="match status" value="1"/>
</dbReference>
<dbReference type="SUPFAM" id="SSF48350">
    <property type="entry name" value="GTPase activation domain, GAP"/>
    <property type="match status" value="1"/>
</dbReference>
<reference evidence="4" key="1">
    <citation type="submission" date="2014-05" db="EMBL/GenBank/DDBJ databases">
        <authorList>
            <person name="Chronopoulou M."/>
        </authorList>
    </citation>
    <scope>NUCLEOTIDE SEQUENCE</scope>
    <source>
        <tissue evidence="4">Whole organism</tissue>
    </source>
</reference>
<feature type="compositionally biased region" description="Basic and acidic residues" evidence="2">
    <location>
        <begin position="51"/>
        <end position="64"/>
    </location>
</feature>
<dbReference type="PANTHER" id="PTHR14130:SF14">
    <property type="entry name" value="RHO GTPASE-ACTIVATING PROTEIN 92B"/>
    <property type="match status" value="1"/>
</dbReference>
<evidence type="ECO:0000256" key="1">
    <source>
        <dbReference type="ARBA" id="ARBA00022468"/>
    </source>
</evidence>
<feature type="compositionally biased region" description="Basic and acidic residues" evidence="2">
    <location>
        <begin position="596"/>
        <end position="605"/>
    </location>
</feature>
<evidence type="ECO:0000256" key="2">
    <source>
        <dbReference type="SAM" id="MobiDB-lite"/>
    </source>
</evidence>
<keyword evidence="1" id="KW-0343">GTPase activation</keyword>
<dbReference type="InterPro" id="IPR008936">
    <property type="entry name" value="Rho_GTPase_activation_prot"/>
</dbReference>
<protein>
    <submittedName>
        <fullName evidence="4">Putative LOC100120475 [Nasonia vitripennis]</fullName>
    </submittedName>
</protein>
<dbReference type="OrthoDB" id="19923at2759"/>
<dbReference type="EMBL" id="HACA01029118">
    <property type="protein sequence ID" value="CDW46479.1"/>
    <property type="molecule type" value="Transcribed_RNA"/>
</dbReference>